<organism evidence="8 9">
    <name type="scientific">Candidatus Eubacterium faecipullorum</name>
    <dbReference type="NCBI Taxonomy" id="2838571"/>
    <lineage>
        <taxon>Bacteria</taxon>
        <taxon>Bacillati</taxon>
        <taxon>Bacillota</taxon>
        <taxon>Clostridia</taxon>
        <taxon>Eubacteriales</taxon>
        <taxon>Eubacteriaceae</taxon>
        <taxon>Eubacterium</taxon>
    </lineage>
</organism>
<dbReference type="Pfam" id="PF01120">
    <property type="entry name" value="Alpha_L_fucos"/>
    <property type="match status" value="1"/>
</dbReference>
<dbReference type="InterPro" id="IPR000933">
    <property type="entry name" value="Glyco_hydro_29"/>
</dbReference>
<dbReference type="InterPro" id="IPR013780">
    <property type="entry name" value="Glyco_hydro_b"/>
</dbReference>
<feature type="domain" description="Glycoside hydrolase family 29 N-terminal" evidence="7">
    <location>
        <begin position="13"/>
        <end position="379"/>
    </location>
</feature>
<gene>
    <name evidence="8" type="ORF">IAA48_07755</name>
</gene>
<dbReference type="EMBL" id="DXGE01000034">
    <property type="protein sequence ID" value="HIW86373.1"/>
    <property type="molecule type" value="Genomic_DNA"/>
</dbReference>
<evidence type="ECO:0000256" key="2">
    <source>
        <dbReference type="ARBA" id="ARBA00007951"/>
    </source>
</evidence>
<reference evidence="8" key="1">
    <citation type="journal article" date="2021" name="PeerJ">
        <title>Extensive microbial diversity within the chicken gut microbiome revealed by metagenomics and culture.</title>
        <authorList>
            <person name="Gilroy R."/>
            <person name="Ravi A."/>
            <person name="Getino M."/>
            <person name="Pursley I."/>
            <person name="Horton D.L."/>
            <person name="Alikhan N.F."/>
            <person name="Baker D."/>
            <person name="Gharbi K."/>
            <person name="Hall N."/>
            <person name="Watson M."/>
            <person name="Adriaenssens E.M."/>
            <person name="Foster-Nyarko E."/>
            <person name="Jarju S."/>
            <person name="Secka A."/>
            <person name="Antonio M."/>
            <person name="Oren A."/>
            <person name="Chaudhuri R.R."/>
            <person name="La Ragione R."/>
            <person name="Hildebrand F."/>
            <person name="Pallen M.J."/>
        </authorList>
    </citation>
    <scope>NUCLEOTIDE SEQUENCE</scope>
    <source>
        <strain evidence="8">421</strain>
    </source>
</reference>
<evidence type="ECO:0000256" key="4">
    <source>
        <dbReference type="ARBA" id="ARBA00022729"/>
    </source>
</evidence>
<accession>A0A9D1RE02</accession>
<dbReference type="EC" id="3.2.1.51" evidence="3"/>
<dbReference type="GO" id="GO:0005764">
    <property type="term" value="C:lysosome"/>
    <property type="evidence" value="ECO:0007669"/>
    <property type="project" value="TreeGrafter"/>
</dbReference>
<dbReference type="PRINTS" id="PR00741">
    <property type="entry name" value="GLHYDRLASE29"/>
</dbReference>
<comment type="similarity">
    <text evidence="2">Belongs to the glycosyl hydrolase 29 family.</text>
</comment>
<name>A0A9D1RE02_9FIRM</name>
<evidence type="ECO:0000256" key="6">
    <source>
        <dbReference type="ARBA" id="ARBA00023295"/>
    </source>
</evidence>
<dbReference type="GO" id="GO:0004560">
    <property type="term" value="F:alpha-L-fucosidase activity"/>
    <property type="evidence" value="ECO:0007669"/>
    <property type="project" value="InterPro"/>
</dbReference>
<dbReference type="Proteomes" id="UP000824205">
    <property type="component" value="Unassembled WGS sequence"/>
</dbReference>
<dbReference type="SUPFAM" id="SSF51445">
    <property type="entry name" value="(Trans)glycosidases"/>
    <property type="match status" value="1"/>
</dbReference>
<keyword evidence="6" id="KW-0326">Glycosidase</keyword>
<reference evidence="8" key="2">
    <citation type="submission" date="2021-04" db="EMBL/GenBank/DDBJ databases">
        <authorList>
            <person name="Gilroy R."/>
        </authorList>
    </citation>
    <scope>NUCLEOTIDE SEQUENCE</scope>
    <source>
        <strain evidence="8">421</strain>
    </source>
</reference>
<dbReference type="InterPro" id="IPR016286">
    <property type="entry name" value="FUC_metazoa-typ"/>
</dbReference>
<dbReference type="AlphaFoldDB" id="A0A9D1RE02"/>
<dbReference type="SMART" id="SM00812">
    <property type="entry name" value="Alpha_L_fucos"/>
    <property type="match status" value="1"/>
</dbReference>
<evidence type="ECO:0000259" key="7">
    <source>
        <dbReference type="Pfam" id="PF01120"/>
    </source>
</evidence>
<dbReference type="GO" id="GO:0016139">
    <property type="term" value="P:glycoside catabolic process"/>
    <property type="evidence" value="ECO:0007669"/>
    <property type="project" value="TreeGrafter"/>
</dbReference>
<evidence type="ECO:0000313" key="8">
    <source>
        <dbReference type="EMBL" id="HIW86373.1"/>
    </source>
</evidence>
<evidence type="ECO:0000256" key="1">
    <source>
        <dbReference type="ARBA" id="ARBA00004071"/>
    </source>
</evidence>
<keyword evidence="5" id="KW-0378">Hydrolase</keyword>
<keyword evidence="4" id="KW-0732">Signal</keyword>
<dbReference type="PANTHER" id="PTHR10030">
    <property type="entry name" value="ALPHA-L-FUCOSIDASE"/>
    <property type="match status" value="1"/>
</dbReference>
<dbReference type="PANTHER" id="PTHR10030:SF37">
    <property type="entry name" value="ALPHA-L-FUCOSIDASE-RELATED"/>
    <property type="match status" value="1"/>
</dbReference>
<dbReference type="Gene3D" id="3.20.20.80">
    <property type="entry name" value="Glycosidases"/>
    <property type="match status" value="1"/>
</dbReference>
<dbReference type="InterPro" id="IPR057739">
    <property type="entry name" value="Glyco_hydro_29_N"/>
</dbReference>
<protein>
    <recommendedName>
        <fullName evidence="3">alpha-L-fucosidase</fullName>
        <ecNumber evidence="3">3.2.1.51</ecNumber>
    </recommendedName>
</protein>
<dbReference type="InterPro" id="IPR017853">
    <property type="entry name" value="GH"/>
</dbReference>
<dbReference type="PIRSF" id="PIRSF001092">
    <property type="entry name" value="Alpha-L-fucosidase"/>
    <property type="match status" value="1"/>
</dbReference>
<sequence>MVENKIEAYLEKIESVIQNGKYKDNWESLAEYPVAKWYKEAKFGVFIHWGIYSVPAYMSEWYCRMMYYRGNPTYWHHVRKYGKNFNYRDFIPMFKAEKFDAQEWAEFIKASGAKFVMPVGEHHDGFKMYNSDLNAWNSVNMGPKRDILGELKAACDKTGIIFSTSSHRAEHFWFLNGGSTIGYKNETQDEKYRAFYGECRNIHKRNNLFTMLKQEHGIEPTEEWLLDWLVSSCDLIDRYRPASLFFDWWVSYKAFRPYMKKFLAYYYNRSLEWGKEVCVYYKSDAVMYNCAIFDRERGQLENISPYIWQGETSTAYNAWSYCTTNHFKKPEIIACNLLDVISKNGCFVLNLGPKADGTFCEEEKNIMSALGRWTKRNEEAIWGTQPYKVFGEGKKQKGGSFTEHFSYTSKDYRFTCKTGVVYAFALKPKGKTEFKIKTLGDTMDTFHCVIKNISVLGVDTDVKYTQSNKSLSIKLGRKIEDTMPICFKIEVD</sequence>
<evidence type="ECO:0000256" key="3">
    <source>
        <dbReference type="ARBA" id="ARBA00012662"/>
    </source>
</evidence>
<proteinExistence type="inferred from homology"/>
<comment type="caution">
    <text evidence="8">The sequence shown here is derived from an EMBL/GenBank/DDBJ whole genome shotgun (WGS) entry which is preliminary data.</text>
</comment>
<evidence type="ECO:0000313" key="9">
    <source>
        <dbReference type="Proteomes" id="UP000824205"/>
    </source>
</evidence>
<evidence type="ECO:0000256" key="5">
    <source>
        <dbReference type="ARBA" id="ARBA00022801"/>
    </source>
</evidence>
<comment type="function">
    <text evidence="1">Alpha-L-fucosidase is responsible for hydrolyzing the alpha-1,6-linked fucose joined to the reducing-end N-acetylglucosamine of the carbohydrate moieties of glycoproteins.</text>
</comment>
<dbReference type="GO" id="GO:0006004">
    <property type="term" value="P:fucose metabolic process"/>
    <property type="evidence" value="ECO:0007669"/>
    <property type="project" value="InterPro"/>
</dbReference>
<dbReference type="Gene3D" id="2.60.40.1180">
    <property type="entry name" value="Golgi alpha-mannosidase II"/>
    <property type="match status" value="1"/>
</dbReference>